<dbReference type="InterPro" id="IPR001584">
    <property type="entry name" value="Integrase_cat-core"/>
</dbReference>
<dbReference type="InterPro" id="IPR015378">
    <property type="entry name" value="Transposase-like_Mu_C"/>
</dbReference>
<dbReference type="InterPro" id="IPR036397">
    <property type="entry name" value="RNaseH_sf"/>
</dbReference>
<dbReference type="Pfam" id="PF09299">
    <property type="entry name" value="Mu-transpos_C"/>
    <property type="match status" value="1"/>
</dbReference>
<evidence type="ECO:0000259" key="2">
    <source>
        <dbReference type="PROSITE" id="PS50994"/>
    </source>
</evidence>
<feature type="region of interest" description="Disordered" evidence="1">
    <location>
        <begin position="533"/>
        <end position="574"/>
    </location>
</feature>
<dbReference type="HOGENOM" id="CLU_017991_2_0_3"/>
<dbReference type="InterPro" id="IPR009057">
    <property type="entry name" value="Homeodomain-like_sf"/>
</dbReference>
<dbReference type="GO" id="GO:0003676">
    <property type="term" value="F:nucleic acid binding"/>
    <property type="evidence" value="ECO:0007669"/>
    <property type="project" value="InterPro"/>
</dbReference>
<keyword evidence="4" id="KW-1185">Reference proteome</keyword>
<accession>B1WNW2</accession>
<dbReference type="PROSITE" id="PS50994">
    <property type="entry name" value="INTEGRASE"/>
    <property type="match status" value="1"/>
</dbReference>
<dbReference type="SUPFAM" id="SSF46689">
    <property type="entry name" value="Homeodomain-like"/>
    <property type="match status" value="1"/>
</dbReference>
<dbReference type="STRING" id="43989.cce_3793"/>
<dbReference type="Proteomes" id="UP000001203">
    <property type="component" value="Chromosome circular"/>
</dbReference>
<dbReference type="SUPFAM" id="SSF53098">
    <property type="entry name" value="Ribonuclease H-like"/>
    <property type="match status" value="1"/>
</dbReference>
<proteinExistence type="predicted"/>
<dbReference type="eggNOG" id="COG2801">
    <property type="taxonomic scope" value="Bacteria"/>
</dbReference>
<evidence type="ECO:0000256" key="1">
    <source>
        <dbReference type="SAM" id="MobiDB-lite"/>
    </source>
</evidence>
<evidence type="ECO:0000313" key="4">
    <source>
        <dbReference type="Proteomes" id="UP000001203"/>
    </source>
</evidence>
<dbReference type="AlphaFoldDB" id="B1WNW2"/>
<organism evidence="3 4">
    <name type="scientific">Crocosphaera subtropica (strain ATCC 51142 / BH68)</name>
    <name type="common">Cyanothece sp. (strain ATCC 51142)</name>
    <dbReference type="NCBI Taxonomy" id="43989"/>
    <lineage>
        <taxon>Bacteria</taxon>
        <taxon>Bacillati</taxon>
        <taxon>Cyanobacteriota</taxon>
        <taxon>Cyanophyceae</taxon>
        <taxon>Oscillatoriophycideae</taxon>
        <taxon>Chroococcales</taxon>
        <taxon>Aphanothecaceae</taxon>
        <taxon>Crocosphaera</taxon>
        <taxon>Crocosphaera subtropica</taxon>
    </lineage>
</organism>
<feature type="domain" description="Integrase catalytic" evidence="2">
    <location>
        <begin position="206"/>
        <end position="408"/>
    </location>
</feature>
<dbReference type="InterPro" id="IPR009004">
    <property type="entry name" value="Transposase_Mu_C"/>
</dbReference>
<evidence type="ECO:0000313" key="3">
    <source>
        <dbReference type="EMBL" id="ACB53141.1"/>
    </source>
</evidence>
<dbReference type="KEGG" id="cyt:cce_3793"/>
<dbReference type="EMBL" id="CP000806">
    <property type="protein sequence ID" value="ACB53141.1"/>
    <property type="molecule type" value="Genomic_DNA"/>
</dbReference>
<name>B1WNW2_CROS5</name>
<protein>
    <submittedName>
        <fullName evidence="3">Integrase</fullName>
    </submittedName>
</protein>
<sequence length="589" mass="67966">MSPNFKYYDTLILNKQLCNNQTFLFIMKNANSPPSSSVDDHQKEQHLVIPSELSDEAQLKLEVIQTLLEPCDRKTYGQRLEAAAEKLGKSKRTVQRLVKKWEEEGLEAIAPTNRSDKGNFRIEEQLQEFIIKTYQNGNKGSLRVTRKQVYLKTKAKAEELGINPPSHMTVYRILQPLIEKQEKKKSIRSPGWRGSQLSLKTRAGQDLSVEYSNHVWQCDHTRADILLVDQYGELLGRPWLTTVIDTYSRCIIGINLGFDAPSSQVVALALRHAILPKYYTPDYLLGEEWGTYGKPEHFYTDGGKDFRSNHLQQISVQLGFVCHLRDRPSEGGIVERPFKTLNLEFFSTLPGYTGSNVQERPEEAEKEACLTLRQLEQKLVRYIVDNYNQRIDARMGDQTRFQRWESGLIATPDVISERELDICLMKQTRRKVQRGGYLQFENLMYRGENLAGYAGESVILRFDPRDITTVLVYQQESNQEVFLTRAYAMDLETEQMSLDEAKTSSKRVREAGKTVSNRSILSEVRDRQIFPKAKKSKKERYQEEQPVITSKSLETPEWESEETDLSLSSSETPQVEVFDYETLQEDYGF</sequence>
<dbReference type="Gene3D" id="2.30.30.130">
    <property type="entry name" value="Transposase, Mu, C-terminal"/>
    <property type="match status" value="1"/>
</dbReference>
<gene>
    <name evidence="3" type="ordered locus">cce_3793</name>
</gene>
<dbReference type="GO" id="GO:0015074">
    <property type="term" value="P:DNA integration"/>
    <property type="evidence" value="ECO:0007669"/>
    <property type="project" value="InterPro"/>
</dbReference>
<dbReference type="Pfam" id="PF13565">
    <property type="entry name" value="HTH_32"/>
    <property type="match status" value="1"/>
</dbReference>
<dbReference type="InterPro" id="IPR012337">
    <property type="entry name" value="RNaseH-like_sf"/>
</dbReference>
<reference evidence="3 4" key="1">
    <citation type="journal article" date="2008" name="Proc. Natl. Acad. Sci. U.S.A.">
        <title>The genome of Cyanothece 51142, a unicellular diazotrophic cyanobacterium important in the marine nitrogen cycle.</title>
        <authorList>
            <person name="Welsh E.A."/>
            <person name="Liberton M."/>
            <person name="Stoeckel J."/>
            <person name="Loh T."/>
            <person name="Elvitigala T."/>
            <person name="Wang C."/>
            <person name="Wollam A."/>
            <person name="Fulton R.S."/>
            <person name="Clifton S.W."/>
            <person name="Jacobs J.M."/>
            <person name="Aurora R."/>
            <person name="Ghosh B.K."/>
            <person name="Sherman L.A."/>
            <person name="Smith R.D."/>
            <person name="Wilson R.K."/>
            <person name="Pakrasi H.B."/>
        </authorList>
    </citation>
    <scope>NUCLEOTIDE SEQUENCE [LARGE SCALE GENOMIC DNA]</scope>
    <source>
        <strain evidence="4">ATCC 51142 / BH68</strain>
    </source>
</reference>
<dbReference type="Gene3D" id="3.30.420.10">
    <property type="entry name" value="Ribonuclease H-like superfamily/Ribonuclease H"/>
    <property type="match status" value="1"/>
</dbReference>
<dbReference type="PANTHER" id="PTHR35004">
    <property type="entry name" value="TRANSPOSASE RV3428C-RELATED"/>
    <property type="match status" value="1"/>
</dbReference>
<dbReference type="PANTHER" id="PTHR35004:SF6">
    <property type="entry name" value="TRANSPOSASE"/>
    <property type="match status" value="1"/>
</dbReference>
<dbReference type="SUPFAM" id="SSF50610">
    <property type="entry name" value="mu transposase, C-terminal domain"/>
    <property type="match status" value="1"/>
</dbReference>